<dbReference type="UniPathway" id="UPA00132"/>
<name>A0A218WDI4_PUNGR</name>
<evidence type="ECO:0000256" key="1">
    <source>
        <dbReference type="ARBA" id="ARBA00005147"/>
    </source>
</evidence>
<sequence length="155" mass="17422">MASSCGVKASPAYLGKQKDSIDFDITYYRSKDPLSPRLYEDVLEDIEQMALVKYGALPHWGKNRNLAFNRVIGKYKKAMKFIEVKKAYDPLGLFSNERTDRILGLKQGVKITKDGCALEGLSICSMDTHCAPDKGYFCGPGRVCRLPLFGLREME</sequence>
<evidence type="ECO:0000313" key="7">
    <source>
        <dbReference type="Proteomes" id="UP000197138"/>
    </source>
</evidence>
<evidence type="ECO:0000313" key="6">
    <source>
        <dbReference type="EMBL" id="OWM70518.1"/>
    </source>
</evidence>
<feature type="domain" description="D-arabinono-1,4-lactone oxidase C-terminal" evidence="4">
    <location>
        <begin position="17"/>
        <end position="101"/>
    </location>
</feature>
<dbReference type="InterPro" id="IPR050432">
    <property type="entry name" value="FAD-linked_Oxidoreductases_BP"/>
</dbReference>
<comment type="pathway">
    <text evidence="1">Cofactor biosynthesis; L-ascorbate biosynthesis.</text>
</comment>
<reference evidence="7" key="1">
    <citation type="journal article" date="2017" name="Plant J.">
        <title>The pomegranate (Punica granatum L.) genome and the genomics of punicalagin biosynthesis.</title>
        <authorList>
            <person name="Qin G."/>
            <person name="Xu C."/>
            <person name="Ming R."/>
            <person name="Tang H."/>
            <person name="Guyot R."/>
            <person name="Kramer E.M."/>
            <person name="Hu Y."/>
            <person name="Yi X."/>
            <person name="Qi Y."/>
            <person name="Xu X."/>
            <person name="Gao Z."/>
            <person name="Pan H."/>
            <person name="Jian J."/>
            <person name="Tian Y."/>
            <person name="Yue Z."/>
            <person name="Xu Y."/>
        </authorList>
    </citation>
    <scope>NUCLEOTIDE SEQUENCE [LARGE SCALE GENOMIC DNA]</scope>
    <source>
        <strain evidence="7">cv. Dabenzi</strain>
    </source>
</reference>
<dbReference type="Pfam" id="PF04030">
    <property type="entry name" value="ALO"/>
    <property type="match status" value="1"/>
</dbReference>
<dbReference type="PANTHER" id="PTHR13878">
    <property type="entry name" value="GULONOLACTONE OXIDASE"/>
    <property type="match status" value="1"/>
</dbReference>
<dbReference type="GO" id="GO:0016020">
    <property type="term" value="C:membrane"/>
    <property type="evidence" value="ECO:0007669"/>
    <property type="project" value="InterPro"/>
</dbReference>
<dbReference type="GO" id="GO:0019853">
    <property type="term" value="P:L-ascorbic acid biosynthetic process"/>
    <property type="evidence" value="ECO:0007669"/>
    <property type="project" value="UniProtKB-UniPathway"/>
</dbReference>
<evidence type="ECO:0000259" key="4">
    <source>
        <dbReference type="Pfam" id="PF04030"/>
    </source>
</evidence>
<dbReference type="InterPro" id="IPR007173">
    <property type="entry name" value="ALO_C"/>
</dbReference>
<dbReference type="Pfam" id="PF22906">
    <property type="entry name" value="GULLO2-like_3rd"/>
    <property type="match status" value="1"/>
</dbReference>
<evidence type="ECO:0000259" key="5">
    <source>
        <dbReference type="Pfam" id="PF22906"/>
    </source>
</evidence>
<keyword evidence="3" id="KW-0560">Oxidoreductase</keyword>
<organism evidence="6 7">
    <name type="scientific">Punica granatum</name>
    <name type="common">Pomegranate</name>
    <dbReference type="NCBI Taxonomy" id="22663"/>
    <lineage>
        <taxon>Eukaryota</taxon>
        <taxon>Viridiplantae</taxon>
        <taxon>Streptophyta</taxon>
        <taxon>Embryophyta</taxon>
        <taxon>Tracheophyta</taxon>
        <taxon>Spermatophyta</taxon>
        <taxon>Magnoliopsida</taxon>
        <taxon>eudicotyledons</taxon>
        <taxon>Gunneridae</taxon>
        <taxon>Pentapetalae</taxon>
        <taxon>rosids</taxon>
        <taxon>malvids</taxon>
        <taxon>Myrtales</taxon>
        <taxon>Lythraceae</taxon>
        <taxon>Punica</taxon>
    </lineage>
</organism>
<evidence type="ECO:0000256" key="2">
    <source>
        <dbReference type="ARBA" id="ARBA00005466"/>
    </source>
</evidence>
<dbReference type="PANTHER" id="PTHR13878:SF67">
    <property type="entry name" value="L-GULONOLACTONE OXIDASE 5"/>
    <property type="match status" value="1"/>
</dbReference>
<evidence type="ECO:0000256" key="3">
    <source>
        <dbReference type="ARBA" id="ARBA00023002"/>
    </source>
</evidence>
<dbReference type="Proteomes" id="UP000197138">
    <property type="component" value="Unassembled WGS sequence"/>
</dbReference>
<dbReference type="InterPro" id="IPR055154">
    <property type="entry name" value="GULLO2-like_C"/>
</dbReference>
<dbReference type="EMBL" id="MTKT01004619">
    <property type="protein sequence ID" value="OWM70518.1"/>
    <property type="molecule type" value="Genomic_DNA"/>
</dbReference>
<proteinExistence type="inferred from homology"/>
<gene>
    <name evidence="6" type="ORF">CDL15_Pgr011994</name>
</gene>
<accession>A0A218WDI4</accession>
<comment type="caution">
    <text evidence="6">The sequence shown here is derived from an EMBL/GenBank/DDBJ whole genome shotgun (WGS) entry which is preliminary data.</text>
</comment>
<comment type="similarity">
    <text evidence="2">Belongs to the oxygen-dependent FAD-linked oxidoreductase family.</text>
</comment>
<protein>
    <submittedName>
        <fullName evidence="6">Uncharacterized protein</fullName>
    </submittedName>
</protein>
<feature type="domain" description="L-gulonolactone oxidase 2-like C-terminal" evidence="5">
    <location>
        <begin position="113"/>
        <end position="143"/>
    </location>
</feature>
<dbReference type="GO" id="GO:0003885">
    <property type="term" value="F:D-arabinono-1,4-lactone oxidase activity"/>
    <property type="evidence" value="ECO:0007669"/>
    <property type="project" value="InterPro"/>
</dbReference>
<dbReference type="AlphaFoldDB" id="A0A218WDI4"/>